<evidence type="ECO:0000313" key="2">
    <source>
        <dbReference type="Proteomes" id="UP000823775"/>
    </source>
</evidence>
<comment type="caution">
    <text evidence="1">The sequence shown here is derived from an EMBL/GenBank/DDBJ whole genome shotgun (WGS) entry which is preliminary data.</text>
</comment>
<reference evidence="1 2" key="1">
    <citation type="journal article" date="2021" name="BMC Genomics">
        <title>Datura genome reveals duplications of psychoactive alkaloid biosynthetic genes and high mutation rate following tissue culture.</title>
        <authorList>
            <person name="Rajewski A."/>
            <person name="Carter-House D."/>
            <person name="Stajich J."/>
            <person name="Litt A."/>
        </authorList>
    </citation>
    <scope>NUCLEOTIDE SEQUENCE [LARGE SCALE GENOMIC DNA]</scope>
    <source>
        <strain evidence="1">AR-01</strain>
    </source>
</reference>
<dbReference type="EMBL" id="JACEIK010007184">
    <property type="protein sequence ID" value="MCE3049848.1"/>
    <property type="molecule type" value="Genomic_DNA"/>
</dbReference>
<evidence type="ECO:0000313" key="1">
    <source>
        <dbReference type="EMBL" id="MCE3049848.1"/>
    </source>
</evidence>
<organism evidence="1 2">
    <name type="scientific">Datura stramonium</name>
    <name type="common">Jimsonweed</name>
    <name type="synonym">Common thornapple</name>
    <dbReference type="NCBI Taxonomy" id="4076"/>
    <lineage>
        <taxon>Eukaryota</taxon>
        <taxon>Viridiplantae</taxon>
        <taxon>Streptophyta</taxon>
        <taxon>Embryophyta</taxon>
        <taxon>Tracheophyta</taxon>
        <taxon>Spermatophyta</taxon>
        <taxon>Magnoliopsida</taxon>
        <taxon>eudicotyledons</taxon>
        <taxon>Gunneridae</taxon>
        <taxon>Pentapetalae</taxon>
        <taxon>asterids</taxon>
        <taxon>lamiids</taxon>
        <taxon>Solanales</taxon>
        <taxon>Solanaceae</taxon>
        <taxon>Solanoideae</taxon>
        <taxon>Datureae</taxon>
        <taxon>Datura</taxon>
    </lineage>
</organism>
<protein>
    <submittedName>
        <fullName evidence="1">Uncharacterized protein</fullName>
    </submittedName>
</protein>
<keyword evidence="2" id="KW-1185">Reference proteome</keyword>
<feature type="non-terminal residue" evidence="1">
    <location>
        <position position="51"/>
    </location>
</feature>
<name>A0ABS8WKA3_DATST</name>
<dbReference type="Proteomes" id="UP000823775">
    <property type="component" value="Unassembled WGS sequence"/>
</dbReference>
<sequence length="51" mass="5783">MLVDVRTSYGDINRLRSYDAAIKAYGAIYYLRSYDAALLTELLTGLRGHIE</sequence>
<gene>
    <name evidence="1" type="ORF">HAX54_045929</name>
</gene>
<accession>A0ABS8WKA3</accession>
<proteinExistence type="predicted"/>